<dbReference type="SUPFAM" id="SSF51735">
    <property type="entry name" value="NAD(P)-binding Rossmann-fold domains"/>
    <property type="match status" value="1"/>
</dbReference>
<dbReference type="InterPro" id="IPR028359">
    <property type="entry name" value="UDP_ManNAc/GlcNAc_DH"/>
</dbReference>
<protein>
    <recommendedName>
        <fullName evidence="5">UDP-glucose/GDP-mannose dehydrogenase C-terminal domain-containing protein</fullName>
    </recommendedName>
</protein>
<dbReference type="InterPro" id="IPR001732">
    <property type="entry name" value="UDP-Glc/GDP-Man_DH_N"/>
</dbReference>
<proteinExistence type="inferred from homology"/>
<evidence type="ECO:0000259" key="5">
    <source>
        <dbReference type="SMART" id="SM00984"/>
    </source>
</evidence>
<accession>A0ABM7F7D8</accession>
<dbReference type="PANTHER" id="PTHR43491:SF1">
    <property type="entry name" value="UDP-N-ACETYL-D-MANNOSAMINE DEHYDROGENASE"/>
    <property type="match status" value="1"/>
</dbReference>
<reference evidence="6 7" key="1">
    <citation type="journal article" date="2010" name="ChemBioChem">
        <title>Cloning and characterization of the biosynthetic gene cluster of 16-membered macrolide antibiotic FD-891: involvement of a dual functional cytochrome P450 monooxygenase catalyzing epoxidation and hydroxylation.</title>
        <authorList>
            <person name="Kudo F."/>
            <person name="Motegi A."/>
            <person name="Mizoue K."/>
            <person name="Eguchi T."/>
        </authorList>
    </citation>
    <scope>NUCLEOTIDE SEQUENCE [LARGE SCALE GENOMIC DNA]</scope>
    <source>
        <strain evidence="6 7">A-8890</strain>
    </source>
</reference>
<evidence type="ECO:0000256" key="1">
    <source>
        <dbReference type="ARBA" id="ARBA00023002"/>
    </source>
</evidence>
<dbReference type="PIRSF" id="PIRSF500136">
    <property type="entry name" value="UDP_ManNAc_DH"/>
    <property type="match status" value="1"/>
</dbReference>
<dbReference type="RefSeq" id="WP_286250693.1">
    <property type="nucleotide sequence ID" value="NZ_AP018448.1"/>
</dbReference>
<dbReference type="SUPFAM" id="SSF48179">
    <property type="entry name" value="6-phosphogluconate dehydrogenase C-terminal domain-like"/>
    <property type="match status" value="1"/>
</dbReference>
<feature type="domain" description="UDP-glucose/GDP-mannose dehydrogenase C-terminal" evidence="5">
    <location>
        <begin position="335"/>
        <end position="439"/>
    </location>
</feature>
<dbReference type="EMBL" id="AP018448">
    <property type="protein sequence ID" value="BBC31842.1"/>
    <property type="molecule type" value="Genomic_DNA"/>
</dbReference>
<dbReference type="Pfam" id="PF03721">
    <property type="entry name" value="UDPG_MGDP_dh_N"/>
    <property type="match status" value="1"/>
</dbReference>
<dbReference type="Proteomes" id="UP001321542">
    <property type="component" value="Chromosome"/>
</dbReference>
<dbReference type="InterPro" id="IPR036291">
    <property type="entry name" value="NAD(P)-bd_dom_sf"/>
</dbReference>
<keyword evidence="1" id="KW-0560">Oxidoreductase</keyword>
<dbReference type="Pfam" id="PF03720">
    <property type="entry name" value="UDPG_MGDP_dh_C"/>
    <property type="match status" value="1"/>
</dbReference>
<evidence type="ECO:0000313" key="7">
    <source>
        <dbReference type="Proteomes" id="UP001321542"/>
    </source>
</evidence>
<reference evidence="6 7" key="2">
    <citation type="journal article" date="2023" name="ChemBioChem">
        <title>Acyltransferase Domain Exchange between Two Independent Type I Polyketide Synthases in the Same Producer Strain of Macrolide Antibiotics.</title>
        <authorList>
            <person name="Kudo F."/>
            <person name="Kishikawa K."/>
            <person name="Tsuboi K."/>
            <person name="Kido T."/>
            <person name="Usui T."/>
            <person name="Hashimoto J."/>
            <person name="Shin-Ya K."/>
            <person name="Miyanaga A."/>
            <person name="Eguchi T."/>
        </authorList>
    </citation>
    <scope>NUCLEOTIDE SEQUENCE [LARGE SCALE GENOMIC DNA]</scope>
    <source>
        <strain evidence="6 7">A-8890</strain>
    </source>
</reference>
<dbReference type="SMART" id="SM00984">
    <property type="entry name" value="UDPG_MGDP_dh_C"/>
    <property type="match status" value="1"/>
</dbReference>
<comment type="similarity">
    <text evidence="3">Belongs to the UDP-glucose/GDP-mannose dehydrogenase family.</text>
</comment>
<organism evidence="6 7">
    <name type="scientific">Streptomyces graminofaciens</name>
    <dbReference type="NCBI Taxonomy" id="68212"/>
    <lineage>
        <taxon>Bacteria</taxon>
        <taxon>Bacillati</taxon>
        <taxon>Actinomycetota</taxon>
        <taxon>Actinomycetes</taxon>
        <taxon>Kitasatosporales</taxon>
        <taxon>Streptomycetaceae</taxon>
        <taxon>Streptomyces</taxon>
    </lineage>
</organism>
<evidence type="ECO:0000313" key="6">
    <source>
        <dbReference type="EMBL" id="BBC31842.1"/>
    </source>
</evidence>
<evidence type="ECO:0000256" key="4">
    <source>
        <dbReference type="SAM" id="MobiDB-lite"/>
    </source>
</evidence>
<dbReference type="SUPFAM" id="SSF52413">
    <property type="entry name" value="UDP-glucose/GDP-mannose dehydrogenase C-terminal domain"/>
    <property type="match status" value="1"/>
</dbReference>
<feature type="region of interest" description="Disordered" evidence="4">
    <location>
        <begin position="1"/>
        <end position="35"/>
    </location>
</feature>
<dbReference type="InterPro" id="IPR017476">
    <property type="entry name" value="UDP-Glc/GDP-Man"/>
</dbReference>
<evidence type="ECO:0000256" key="2">
    <source>
        <dbReference type="ARBA" id="ARBA00023027"/>
    </source>
</evidence>
<dbReference type="Pfam" id="PF00984">
    <property type="entry name" value="UDPG_MGDP_dh"/>
    <property type="match status" value="1"/>
</dbReference>
<dbReference type="PANTHER" id="PTHR43491">
    <property type="entry name" value="UDP-N-ACETYL-D-MANNOSAMINE DEHYDROGENASE"/>
    <property type="match status" value="1"/>
</dbReference>
<name>A0ABM7F7D8_9ACTN</name>
<dbReference type="PIRSF" id="PIRSF000124">
    <property type="entry name" value="UDPglc_GDPman_dh"/>
    <property type="match status" value="1"/>
</dbReference>
<sequence length="482" mass="52246">MSDLIAKQTQHEDGNRVTDGTAQPPARLPDAVASPSSELLGRTRTACVWGLGYIGWSTVEALRAEKINVVGYDVSADRVAFLKDQEEPGLLRVTDDRDLALGDDIAVHFICVPTERQAEPYSEALLDVFVSIVRATASRPRSGPPPLVIIESTLTPGTVAQLLLPQAIDAGLIPDQDLLLALAPRRDWFLSEGYGLRDLDRVYGGVGETSADAAYDVLSLVCDTLHRAQGHVEAELVKCVENSYRHLEITLANQLTLGYPHVDMVEVLRLAGTKWNIGTYHPSFGTGGYCIPLSSRYLLSGAARPEELSLLSQAVDTDMRMRSLVATAVGGGPVLILGVAYKGGIKVATLSPTIRIAEELHRLGVPFSVHDPMYTDEEIEALLGAGTVTKDLAAAVRGADTVLIVPDHPEFRGDPYLELLTERRESPLLILDNHGVLEDHPSWPEWVTYRRAGNPLWLDTDAVRAPVGRGLPSGALVEKDLV</sequence>
<gene>
    <name evidence="6" type="ORF">SGFS_031360</name>
</gene>
<keyword evidence="2" id="KW-0520">NAD</keyword>
<evidence type="ECO:0000256" key="3">
    <source>
        <dbReference type="PIRNR" id="PIRNR000124"/>
    </source>
</evidence>
<dbReference type="InterPro" id="IPR014026">
    <property type="entry name" value="UDP-Glc/GDP-Man_DH_dimer"/>
</dbReference>
<dbReference type="Gene3D" id="3.40.50.720">
    <property type="entry name" value="NAD(P)-binding Rossmann-like Domain"/>
    <property type="match status" value="2"/>
</dbReference>
<dbReference type="InterPro" id="IPR014027">
    <property type="entry name" value="UDP-Glc/GDP-Man_DH_C"/>
</dbReference>
<keyword evidence="7" id="KW-1185">Reference proteome</keyword>
<dbReference type="InterPro" id="IPR036220">
    <property type="entry name" value="UDP-Glc/GDP-Man_DH_C_sf"/>
</dbReference>
<dbReference type="InterPro" id="IPR008927">
    <property type="entry name" value="6-PGluconate_DH-like_C_sf"/>
</dbReference>